<sequence>MQTVELLSLIEEIQRRKAEGQTIEVKAAHEGCPKRLYDTLSSFSNQDAGGIIVFGLDEKQGFAAVGVYDLQDLQKNVTEQCNQMEPPVRAVFTAAELEGKLLCAAEIPAVDLADRPCYYMGRGRIKGSFVRVGDADLPMTDYELYSLEAFRKHLHDDERPVERASLDTLDPDRLQRYLLDKRLERPGFAQLPEHQALEMLNITRDGTPTLAAVMNFCVYPQGYFPQLAITAVVVPGTEIGQQPSGEARFLDNKRIEGTIQTMVEDAMVFCRRSMRVQTVIDPETGRRQDRTEYPLEAIRETVLNALIHRDYSPLTEGTPVQINFFTDRLEIHSPGSLYGRMTVEQLGYARPDLRNPALAVMAEGLVGAENRYSGIPTIRREMAAHGLPEPVFENRRNEFVVTLYNQSSALAFSESLRILKEQSAVRADASSIESLLEFCRTPRSRKEITQFLGLKTAGYAMERYIRPLLAQGKLEMTLPEKPRSSHQQFQTIR</sequence>
<reference evidence="3" key="2">
    <citation type="journal article" date="2021" name="PeerJ">
        <title>Extensive microbial diversity within the chicken gut microbiome revealed by metagenomics and culture.</title>
        <authorList>
            <person name="Gilroy R."/>
            <person name="Ravi A."/>
            <person name="Getino M."/>
            <person name="Pursley I."/>
            <person name="Horton D.L."/>
            <person name="Alikhan N.F."/>
            <person name="Baker D."/>
            <person name="Gharbi K."/>
            <person name="Hall N."/>
            <person name="Watson M."/>
            <person name="Adriaenssens E.M."/>
            <person name="Foster-Nyarko E."/>
            <person name="Jarju S."/>
            <person name="Secka A."/>
            <person name="Antonio M."/>
            <person name="Oren A."/>
            <person name="Chaudhuri R.R."/>
            <person name="La Ragione R."/>
            <person name="Hildebrand F."/>
            <person name="Pallen M.J."/>
        </authorList>
    </citation>
    <scope>NUCLEOTIDE SEQUENCE</scope>
    <source>
        <strain evidence="3">ChiSjej2B20-13462</strain>
    </source>
</reference>
<dbReference type="InterPro" id="IPR007421">
    <property type="entry name" value="Schlafen_AlbA_2_dom"/>
</dbReference>
<dbReference type="Pfam" id="PF21247">
    <property type="entry name" value="Fic-like_C"/>
    <property type="match status" value="1"/>
</dbReference>
<dbReference type="PANTHER" id="PTHR30595">
    <property type="entry name" value="GLPR-RELATED TRANSCRIPTIONAL REPRESSOR"/>
    <property type="match status" value="1"/>
</dbReference>
<dbReference type="EMBL" id="DVFN01000136">
    <property type="protein sequence ID" value="HIQ70525.1"/>
    <property type="molecule type" value="Genomic_DNA"/>
</dbReference>
<evidence type="ECO:0000313" key="4">
    <source>
        <dbReference type="Proteomes" id="UP000886874"/>
    </source>
</evidence>
<protein>
    <submittedName>
        <fullName evidence="3">DNA binding domain-containing protein</fullName>
    </submittedName>
</protein>
<dbReference type="InterPro" id="IPR049514">
    <property type="entry name" value="Fic-like_C"/>
</dbReference>
<dbReference type="Pfam" id="PF13749">
    <property type="entry name" value="HATPase_c_4"/>
    <property type="match status" value="1"/>
</dbReference>
<organism evidence="3 4">
    <name type="scientific">Candidatus Avoscillospira stercorigallinarum</name>
    <dbReference type="NCBI Taxonomy" id="2840708"/>
    <lineage>
        <taxon>Bacteria</taxon>
        <taxon>Bacillati</taxon>
        <taxon>Bacillota</taxon>
        <taxon>Clostridia</taxon>
        <taxon>Eubacteriales</taxon>
        <taxon>Oscillospiraceae</taxon>
        <taxon>Oscillospiraceae incertae sedis</taxon>
        <taxon>Candidatus Avoscillospira</taxon>
    </lineage>
</organism>
<feature type="domain" description="Filamentation induced by cAMP protein Fic-like C-terminal" evidence="2">
    <location>
        <begin position="432"/>
        <end position="489"/>
    </location>
</feature>
<dbReference type="InterPro" id="IPR038475">
    <property type="entry name" value="RecG_C_sf"/>
</dbReference>
<dbReference type="PANTHER" id="PTHR30595:SF6">
    <property type="entry name" value="SCHLAFEN ALBA-2 DOMAIN-CONTAINING PROTEIN"/>
    <property type="match status" value="1"/>
</dbReference>
<dbReference type="AlphaFoldDB" id="A0A9D0Z7Z3"/>
<evidence type="ECO:0000259" key="1">
    <source>
        <dbReference type="Pfam" id="PF04326"/>
    </source>
</evidence>
<name>A0A9D0Z7Z3_9FIRM</name>
<evidence type="ECO:0000313" key="3">
    <source>
        <dbReference type="EMBL" id="HIQ70525.1"/>
    </source>
</evidence>
<dbReference type="Proteomes" id="UP000886874">
    <property type="component" value="Unassembled WGS sequence"/>
</dbReference>
<accession>A0A9D0Z7Z3</accession>
<dbReference type="Gene3D" id="3.30.950.30">
    <property type="entry name" value="Schlafen, AAA domain"/>
    <property type="match status" value="1"/>
</dbReference>
<reference evidence="3" key="1">
    <citation type="submission" date="2020-10" db="EMBL/GenBank/DDBJ databases">
        <authorList>
            <person name="Gilroy R."/>
        </authorList>
    </citation>
    <scope>NUCLEOTIDE SEQUENCE</scope>
    <source>
        <strain evidence="3">ChiSjej2B20-13462</strain>
    </source>
</reference>
<comment type="caution">
    <text evidence="3">The sequence shown here is derived from an EMBL/GenBank/DDBJ whole genome shotgun (WGS) entry which is preliminary data.</text>
</comment>
<dbReference type="Pfam" id="PF04326">
    <property type="entry name" value="SLFN_AlbA_2"/>
    <property type="match status" value="1"/>
</dbReference>
<proteinExistence type="predicted"/>
<gene>
    <name evidence="3" type="ORF">IAA67_09375</name>
</gene>
<evidence type="ECO:0000259" key="2">
    <source>
        <dbReference type="Pfam" id="PF21247"/>
    </source>
</evidence>
<dbReference type="InterPro" id="IPR038461">
    <property type="entry name" value="Schlafen_AlbA_2_dom_sf"/>
</dbReference>
<feature type="domain" description="Schlafen AlbA-2" evidence="1">
    <location>
        <begin position="19"/>
        <end position="139"/>
    </location>
</feature>
<dbReference type="Gene3D" id="3.30.565.60">
    <property type="match status" value="1"/>
</dbReference>